<sequence>MGSSLFFCLDQMFSLTTFSFATFIVLKSGVEFLCPSPRNGGIASGLLKNPYKQRILTSFKNDYVKTYTFQLKYFK</sequence>
<dbReference type="AlphaFoldDB" id="A0AAP7W402"/>
<comment type="caution">
    <text evidence="1">The sequence shown here is derived from an EMBL/GenBank/DDBJ whole genome shotgun (WGS) entry which is preliminary data.</text>
</comment>
<evidence type="ECO:0000313" key="2">
    <source>
        <dbReference type="Proteomes" id="UP000194131"/>
    </source>
</evidence>
<reference evidence="1 2" key="1">
    <citation type="submission" date="2016-12" db="EMBL/GenBank/DDBJ databases">
        <title>Genome Sequences of Twelve Sporeforming Bacillus Species Isolated from Foods.</title>
        <authorList>
            <person name="De Jong A."/>
            <person name="Holsappel S."/>
            <person name="Kuipers O.P."/>
        </authorList>
    </citation>
    <scope>NUCLEOTIDE SEQUENCE [LARGE SCALE GENOMIC DNA]</scope>
    <source>
        <strain evidence="1 2">S3E15</strain>
    </source>
</reference>
<gene>
    <name evidence="1" type="ORF">S3E15_03856</name>
</gene>
<dbReference type="EMBL" id="MRWU01000031">
    <property type="protein sequence ID" value="OSX89533.1"/>
    <property type="molecule type" value="Genomic_DNA"/>
</dbReference>
<dbReference type="Proteomes" id="UP000194131">
    <property type="component" value="Unassembled WGS sequence"/>
</dbReference>
<name>A0AAP7W402_BACMY</name>
<protein>
    <submittedName>
        <fullName evidence="1">Uncharacterized protein</fullName>
    </submittedName>
</protein>
<organism evidence="1 2">
    <name type="scientific">Bacillus mycoides</name>
    <dbReference type="NCBI Taxonomy" id="1405"/>
    <lineage>
        <taxon>Bacteria</taxon>
        <taxon>Bacillati</taxon>
        <taxon>Bacillota</taxon>
        <taxon>Bacilli</taxon>
        <taxon>Bacillales</taxon>
        <taxon>Bacillaceae</taxon>
        <taxon>Bacillus</taxon>
        <taxon>Bacillus cereus group</taxon>
    </lineage>
</organism>
<accession>A0AAP7W402</accession>
<evidence type="ECO:0000313" key="1">
    <source>
        <dbReference type="EMBL" id="OSX89533.1"/>
    </source>
</evidence>
<proteinExistence type="predicted"/>